<dbReference type="HOGENOM" id="CLU_123949_0_0_1"/>
<organism evidence="3">
    <name type="scientific">Capitella teleta</name>
    <name type="common">Polychaete worm</name>
    <dbReference type="NCBI Taxonomy" id="283909"/>
    <lineage>
        <taxon>Eukaryota</taxon>
        <taxon>Metazoa</taxon>
        <taxon>Spiralia</taxon>
        <taxon>Lophotrochozoa</taxon>
        <taxon>Annelida</taxon>
        <taxon>Polychaeta</taxon>
        <taxon>Sedentaria</taxon>
        <taxon>Scolecida</taxon>
        <taxon>Capitellidae</taxon>
        <taxon>Capitella</taxon>
    </lineage>
</organism>
<dbReference type="EMBL" id="KB305899">
    <property type="protein sequence ID" value="ELU00560.1"/>
    <property type="molecule type" value="Genomic_DNA"/>
</dbReference>
<dbReference type="Proteomes" id="UP000014760">
    <property type="component" value="Unassembled WGS sequence"/>
</dbReference>
<accession>R7URW5</accession>
<dbReference type="PROSITE" id="PS50908">
    <property type="entry name" value="RWD"/>
    <property type="match status" value="1"/>
</dbReference>
<dbReference type="EMBL" id="AMQN01041826">
    <property type="status" value="NOT_ANNOTATED_CDS"/>
    <property type="molecule type" value="Genomic_DNA"/>
</dbReference>
<protein>
    <recommendedName>
        <fullName evidence="1">RWD domain-containing protein</fullName>
    </recommendedName>
</protein>
<reference evidence="5" key="1">
    <citation type="submission" date="2012-12" db="EMBL/GenBank/DDBJ databases">
        <authorList>
            <person name="Hellsten U."/>
            <person name="Grimwood J."/>
            <person name="Chapman J.A."/>
            <person name="Shapiro H."/>
            <person name="Aerts A."/>
            <person name="Otillar R.P."/>
            <person name="Terry A.Y."/>
            <person name="Boore J.L."/>
            <person name="Simakov O."/>
            <person name="Marletaz F."/>
            <person name="Cho S.-J."/>
            <person name="Edsinger-Gonzales E."/>
            <person name="Havlak P."/>
            <person name="Kuo D.-H."/>
            <person name="Larsson T."/>
            <person name="Lv J."/>
            <person name="Arendt D."/>
            <person name="Savage R."/>
            <person name="Osoegawa K."/>
            <person name="de Jong P."/>
            <person name="Lindberg D.R."/>
            <person name="Seaver E.C."/>
            <person name="Weisblat D.A."/>
            <person name="Putnam N.H."/>
            <person name="Grigoriev I.V."/>
            <person name="Rokhsar D.S."/>
        </authorList>
    </citation>
    <scope>NUCLEOTIDE SEQUENCE</scope>
    <source>
        <strain evidence="5">I ESC-2004</strain>
    </source>
</reference>
<dbReference type="Gene3D" id="3.10.110.10">
    <property type="entry name" value="Ubiquitin Conjugating Enzyme"/>
    <property type="match status" value="1"/>
</dbReference>
<dbReference type="InterPro" id="IPR006575">
    <property type="entry name" value="RWD_dom"/>
</dbReference>
<evidence type="ECO:0000259" key="1">
    <source>
        <dbReference type="PROSITE" id="PS50908"/>
    </source>
</evidence>
<sequence length="184" mass="21066">MDNTEMQEEEKEVLLSIYEGDENFKEIGDLGFQYKIGESDSYKSFLLEISWGEEYPSAAPTINLDAFYNNHLLPEVKEAIKEKLSEQVEDLLETAMTYTLFEFAKENADELLADQPVAPIATSQESTTRVEATQAKVKEKKEQLTKAQKRKITNRMDNKGEMPRGYDWVDVIKHLSQTGRGKDT</sequence>
<dbReference type="CDD" id="cd23817">
    <property type="entry name" value="RWD-RWDD4"/>
    <property type="match status" value="1"/>
</dbReference>
<feature type="domain" description="RWD" evidence="1">
    <location>
        <begin position="9"/>
        <end position="111"/>
    </location>
</feature>
<dbReference type="AlphaFoldDB" id="R7URW5"/>
<dbReference type="SUPFAM" id="SSF54495">
    <property type="entry name" value="UBC-like"/>
    <property type="match status" value="1"/>
</dbReference>
<dbReference type="STRING" id="283909.R7URW5"/>
<keyword evidence="5" id="KW-1185">Reference proteome</keyword>
<dbReference type="OrthoDB" id="10045773at2759"/>
<dbReference type="Pfam" id="PF05773">
    <property type="entry name" value="RWD"/>
    <property type="match status" value="1"/>
</dbReference>
<evidence type="ECO:0000313" key="3">
    <source>
        <dbReference type="EMBL" id="ELU09264.1"/>
    </source>
</evidence>
<gene>
    <name evidence="3" type="ORF">CAPTEDRAFT_162406</name>
    <name evidence="2" type="ORF">CAPTEDRAFT_20141</name>
</gene>
<evidence type="ECO:0000313" key="2">
    <source>
        <dbReference type="EMBL" id="ELU00560.1"/>
    </source>
</evidence>
<dbReference type="EnsemblMetazoa" id="CapteT162406">
    <property type="protein sequence ID" value="CapteP162406"/>
    <property type="gene ID" value="CapteG162406"/>
</dbReference>
<evidence type="ECO:0000313" key="4">
    <source>
        <dbReference type="EnsemblMetazoa" id="CapteP162406"/>
    </source>
</evidence>
<reference evidence="4" key="3">
    <citation type="submission" date="2015-06" db="UniProtKB">
        <authorList>
            <consortium name="EnsemblMetazoa"/>
        </authorList>
    </citation>
    <scope>IDENTIFICATION</scope>
</reference>
<dbReference type="OMA" id="CGMTYTL"/>
<dbReference type="PANTHER" id="PTHR21275:SF1">
    <property type="entry name" value="RWD DOMAIN-CONTAINING PROTEIN 4"/>
    <property type="match status" value="1"/>
</dbReference>
<dbReference type="InterPro" id="IPR042770">
    <property type="entry name" value="RWDD4"/>
</dbReference>
<name>R7URW5_CAPTE</name>
<proteinExistence type="predicted"/>
<dbReference type="InterPro" id="IPR016135">
    <property type="entry name" value="UBQ-conjugating_enzyme/RWD"/>
</dbReference>
<dbReference type="EMBL" id="KB298394">
    <property type="protein sequence ID" value="ELU09264.1"/>
    <property type="molecule type" value="Genomic_DNA"/>
</dbReference>
<dbReference type="EMBL" id="AMQN01009659">
    <property type="status" value="NOT_ANNOTATED_CDS"/>
    <property type="molecule type" value="Genomic_DNA"/>
</dbReference>
<dbReference type="SMART" id="SM00591">
    <property type="entry name" value="RWD"/>
    <property type="match status" value="1"/>
</dbReference>
<reference evidence="3 5" key="2">
    <citation type="journal article" date="2013" name="Nature">
        <title>Insights into bilaterian evolution from three spiralian genomes.</title>
        <authorList>
            <person name="Simakov O."/>
            <person name="Marletaz F."/>
            <person name="Cho S.J."/>
            <person name="Edsinger-Gonzales E."/>
            <person name="Havlak P."/>
            <person name="Hellsten U."/>
            <person name="Kuo D.H."/>
            <person name="Larsson T."/>
            <person name="Lv J."/>
            <person name="Arendt D."/>
            <person name="Savage R."/>
            <person name="Osoegawa K."/>
            <person name="de Jong P."/>
            <person name="Grimwood J."/>
            <person name="Chapman J.A."/>
            <person name="Shapiro H."/>
            <person name="Aerts A."/>
            <person name="Otillar R.P."/>
            <person name="Terry A.Y."/>
            <person name="Boore J.L."/>
            <person name="Grigoriev I.V."/>
            <person name="Lindberg D.R."/>
            <person name="Seaver E.C."/>
            <person name="Weisblat D.A."/>
            <person name="Putnam N.H."/>
            <person name="Rokhsar D.S."/>
        </authorList>
    </citation>
    <scope>NUCLEOTIDE SEQUENCE</scope>
    <source>
        <strain evidence="3 5">I ESC-2004</strain>
    </source>
</reference>
<dbReference type="PANTHER" id="PTHR21275">
    <property type="entry name" value="RWD DOMAIN-CONTAINING PROTEIN 4"/>
    <property type="match status" value="1"/>
</dbReference>
<dbReference type="FunCoup" id="R7URW5">
    <property type="interactions" value="623"/>
</dbReference>
<evidence type="ECO:0000313" key="5">
    <source>
        <dbReference type="Proteomes" id="UP000014760"/>
    </source>
</evidence>
<dbReference type="EnsemblMetazoa" id="CapteT20141">
    <property type="protein sequence ID" value="CapteP20141"/>
    <property type="gene ID" value="CapteG20141"/>
</dbReference>